<evidence type="ECO:0000259" key="1">
    <source>
        <dbReference type="Pfam" id="PF00848"/>
    </source>
</evidence>
<dbReference type="GO" id="GO:0051537">
    <property type="term" value="F:2 iron, 2 sulfur cluster binding"/>
    <property type="evidence" value="ECO:0007669"/>
    <property type="project" value="InterPro"/>
</dbReference>
<feature type="non-terminal residue" evidence="2">
    <location>
        <position position="156"/>
    </location>
</feature>
<dbReference type="EMBL" id="AF125922">
    <property type="protein sequence ID" value="AAD53258.1"/>
    <property type="molecule type" value="Genomic_DNA"/>
</dbReference>
<proteinExistence type="predicted"/>
<dbReference type="AlphaFoldDB" id="Q9RQ99"/>
<feature type="domain" description="Aromatic-ring-hydroxylating dioxygenase alpha subunit C-terminal" evidence="1">
    <location>
        <begin position="1"/>
        <end position="142"/>
    </location>
</feature>
<dbReference type="SUPFAM" id="SSF55961">
    <property type="entry name" value="Bet v1-like"/>
    <property type="match status" value="1"/>
</dbReference>
<dbReference type="InterPro" id="IPR015879">
    <property type="entry name" value="Ring_hydroxy_dOase_asu_C_dom"/>
</dbReference>
<organism evidence="2">
    <name type="scientific">Australian soil clone OD19</name>
    <dbReference type="NCBI Taxonomy" id="102925"/>
    <lineage>
        <taxon>Bacteria</taxon>
        <taxon>environmental samples</taxon>
    </lineage>
</organism>
<keyword evidence="2" id="KW-0223">Dioxygenase</keyword>
<dbReference type="Gene3D" id="3.90.380.10">
    <property type="entry name" value="Naphthalene 1,2-dioxygenase Alpha Subunit, Chain A, domain 1"/>
    <property type="match status" value="1"/>
</dbReference>
<dbReference type="Pfam" id="PF00848">
    <property type="entry name" value="Ring_hydroxyl_A"/>
    <property type="match status" value="1"/>
</dbReference>
<keyword evidence="2" id="KW-0560">Oxidoreductase</keyword>
<name>Q9RQ99_9BACT</name>
<sequence length="156" mass="17692">ADNFIGDSYHIPVTHISATRTGFTGNRGAVIGPNAQRRRSFQVRAGDGHGVITQLNPDVDFRWNPEEHPDINAYEKSILEEVERHLGPRAKGIRPGVGTVFPNLSFESFTFRVWHPRGPDRTEVWSFAYIDKDAPPDLKRTMHLYHQRRFGPAGAF</sequence>
<dbReference type="GO" id="GO:0051213">
    <property type="term" value="F:dioxygenase activity"/>
    <property type="evidence" value="ECO:0007669"/>
    <property type="project" value="UniProtKB-KW"/>
</dbReference>
<accession>Q9RQ99</accession>
<reference evidence="2" key="1">
    <citation type="journal article" date="2000" name="Environ. Microbiol.">
        <title>Novel forms of ring-hydroxylating dioxygenases are widespread in pristine and contaminated soils.</title>
        <authorList>
            <person name="Yeates C."/>
            <person name="Holmes A.J."/>
            <person name="Gillings M.R."/>
        </authorList>
    </citation>
    <scope>NUCLEOTIDE SEQUENCE</scope>
</reference>
<feature type="non-terminal residue" evidence="2">
    <location>
        <position position="1"/>
    </location>
</feature>
<evidence type="ECO:0000313" key="2">
    <source>
        <dbReference type="EMBL" id="AAD53258.1"/>
    </source>
</evidence>
<dbReference type="GO" id="GO:0005506">
    <property type="term" value="F:iron ion binding"/>
    <property type="evidence" value="ECO:0007669"/>
    <property type="project" value="InterPro"/>
</dbReference>
<protein>
    <submittedName>
        <fullName evidence="2">Dioxygenase alpha subunit</fullName>
    </submittedName>
</protein>